<comment type="cofactor">
    <cofactor evidence="1">
        <name>[4Fe-4S] cluster</name>
        <dbReference type="ChEBI" id="CHEBI:49883"/>
    </cofactor>
</comment>
<evidence type="ECO:0000256" key="4">
    <source>
        <dbReference type="ARBA" id="ARBA00022763"/>
    </source>
</evidence>
<dbReference type="Pfam" id="PF00730">
    <property type="entry name" value="HhH-GPD"/>
    <property type="match status" value="1"/>
</dbReference>
<dbReference type="PIRSF" id="PIRSF001435">
    <property type="entry name" value="Nth"/>
    <property type="match status" value="1"/>
</dbReference>
<evidence type="ECO:0000256" key="1">
    <source>
        <dbReference type="ARBA" id="ARBA00001966"/>
    </source>
</evidence>
<evidence type="ECO:0000256" key="5">
    <source>
        <dbReference type="ARBA" id="ARBA00022801"/>
    </source>
</evidence>
<dbReference type="Gene3D" id="1.10.1670.10">
    <property type="entry name" value="Helix-hairpin-Helix base-excision DNA repair enzymes (C-terminal)"/>
    <property type="match status" value="1"/>
</dbReference>
<comment type="caution">
    <text evidence="12">The sequence shown here is derived from an EMBL/GenBank/DDBJ whole genome shotgun (WGS) entry which is preliminary data.</text>
</comment>
<dbReference type="Proteomes" id="UP001231124">
    <property type="component" value="Unassembled WGS sequence"/>
</dbReference>
<comment type="similarity">
    <text evidence="2">Belongs to the Nth/MutY family.</text>
</comment>
<gene>
    <name evidence="12" type="ORF">QO012_000042</name>
</gene>
<dbReference type="PANTHER" id="PTHR47203">
    <property type="match status" value="1"/>
</dbReference>
<keyword evidence="7" id="KW-0411">Iron-sulfur</keyword>
<keyword evidence="4" id="KW-0227">DNA damage</keyword>
<dbReference type="PANTHER" id="PTHR47203:SF1">
    <property type="entry name" value="HYPOTHETICAL BASE EXCISION DNA REPAIR PROTEIN (EUROFUNG)"/>
    <property type="match status" value="1"/>
</dbReference>
<evidence type="ECO:0000259" key="11">
    <source>
        <dbReference type="SMART" id="SM00478"/>
    </source>
</evidence>
<keyword evidence="6" id="KW-0408">Iron</keyword>
<dbReference type="SMART" id="SM00478">
    <property type="entry name" value="ENDO3c"/>
    <property type="match status" value="1"/>
</dbReference>
<evidence type="ECO:0000256" key="9">
    <source>
        <dbReference type="ARBA" id="ARBA00023295"/>
    </source>
</evidence>
<keyword evidence="3" id="KW-0479">Metal-binding</keyword>
<evidence type="ECO:0000256" key="7">
    <source>
        <dbReference type="ARBA" id="ARBA00023014"/>
    </source>
</evidence>
<dbReference type="EC" id="4.2.99.18" evidence="12"/>
<dbReference type="InterPro" id="IPR011257">
    <property type="entry name" value="DNA_glycosylase"/>
</dbReference>
<dbReference type="SUPFAM" id="SSF48150">
    <property type="entry name" value="DNA-glycosylase"/>
    <property type="match status" value="1"/>
</dbReference>
<evidence type="ECO:0000256" key="6">
    <source>
        <dbReference type="ARBA" id="ARBA00023004"/>
    </source>
</evidence>
<keyword evidence="9" id="KW-0326">Glycosidase</keyword>
<dbReference type="EMBL" id="JAUSVP010000001">
    <property type="protein sequence ID" value="MDQ0445564.1"/>
    <property type="molecule type" value="Genomic_DNA"/>
</dbReference>
<protein>
    <submittedName>
        <fullName evidence="12">Endonuclease-3</fullName>
        <ecNumber evidence="12">4.2.99.18</ecNumber>
    </submittedName>
</protein>
<keyword evidence="8" id="KW-0234">DNA repair</keyword>
<evidence type="ECO:0000256" key="2">
    <source>
        <dbReference type="ARBA" id="ARBA00008343"/>
    </source>
</evidence>
<feature type="region of interest" description="Disordered" evidence="10">
    <location>
        <begin position="1"/>
        <end position="20"/>
    </location>
</feature>
<dbReference type="Gene3D" id="1.10.340.30">
    <property type="entry name" value="Hypothetical protein, domain 2"/>
    <property type="match status" value="1"/>
</dbReference>
<keyword evidence="12" id="KW-0456">Lyase</keyword>
<evidence type="ECO:0000313" key="12">
    <source>
        <dbReference type="EMBL" id="MDQ0445564.1"/>
    </source>
</evidence>
<evidence type="ECO:0000256" key="8">
    <source>
        <dbReference type="ARBA" id="ARBA00023204"/>
    </source>
</evidence>
<dbReference type="InterPro" id="IPR003265">
    <property type="entry name" value="HhH-GPD_domain"/>
</dbReference>
<dbReference type="InterPro" id="IPR023170">
    <property type="entry name" value="HhH_base_excis_C"/>
</dbReference>
<feature type="domain" description="HhH-GPD" evidence="11">
    <location>
        <begin position="60"/>
        <end position="223"/>
    </location>
</feature>
<sequence length="251" mass="27528">MLAARNLMHPPVVEGPPPVGEREGDSLALVVHGRLCTVFKCPIAYFSDRDPLSELVSAILSHRTRNAASGQAFKALRHRFPTWEEVMEAGTDEIQAAIQGVTWPEMKAPRIRTLLSGIKARSGGNLSLDFLADHPPEEARRWLEAFPGIGPKTSAAVLSFSSLRMRALPVDSHHHRVARRLGLIGPRVGLGPAHAVLLAQLPADWTAQDLYDNHEILMMHGQQVCHHRRPACGRCVLVDLCPSAVGEVREP</sequence>
<accession>A0ABU0HTA0</accession>
<reference evidence="12 13" key="1">
    <citation type="submission" date="2023-07" db="EMBL/GenBank/DDBJ databases">
        <title>Genomic Encyclopedia of Type Strains, Phase IV (KMG-IV): sequencing the most valuable type-strain genomes for metagenomic binning, comparative biology and taxonomic classification.</title>
        <authorList>
            <person name="Goeker M."/>
        </authorList>
    </citation>
    <scope>NUCLEOTIDE SEQUENCE [LARGE SCALE GENOMIC DNA]</scope>
    <source>
        <strain evidence="12 13">DSM 19013</strain>
    </source>
</reference>
<name>A0ABU0HTA0_9HYPH</name>
<dbReference type="SMART" id="SM00525">
    <property type="entry name" value="FES"/>
    <property type="match status" value="1"/>
</dbReference>
<dbReference type="GO" id="GO:0140078">
    <property type="term" value="F:class I DNA-(apurinic or apyrimidinic site) endonuclease activity"/>
    <property type="evidence" value="ECO:0007669"/>
    <property type="project" value="UniProtKB-EC"/>
</dbReference>
<proteinExistence type="inferred from homology"/>
<evidence type="ECO:0000313" key="13">
    <source>
        <dbReference type="Proteomes" id="UP001231124"/>
    </source>
</evidence>
<dbReference type="CDD" id="cd00056">
    <property type="entry name" value="ENDO3c"/>
    <property type="match status" value="1"/>
</dbReference>
<evidence type="ECO:0000256" key="10">
    <source>
        <dbReference type="SAM" id="MobiDB-lite"/>
    </source>
</evidence>
<dbReference type="InterPro" id="IPR003651">
    <property type="entry name" value="Endonuclease3_FeS-loop_motif"/>
</dbReference>
<keyword evidence="12" id="KW-0255">Endonuclease</keyword>
<evidence type="ECO:0000256" key="3">
    <source>
        <dbReference type="ARBA" id="ARBA00022723"/>
    </source>
</evidence>
<organism evidence="12 13">
    <name type="scientific">Methylobacterium aerolatum</name>
    <dbReference type="NCBI Taxonomy" id="418708"/>
    <lineage>
        <taxon>Bacteria</taxon>
        <taxon>Pseudomonadati</taxon>
        <taxon>Pseudomonadota</taxon>
        <taxon>Alphaproteobacteria</taxon>
        <taxon>Hyphomicrobiales</taxon>
        <taxon>Methylobacteriaceae</taxon>
        <taxon>Methylobacterium</taxon>
    </lineage>
</organism>
<keyword evidence="5" id="KW-0378">Hydrolase</keyword>
<dbReference type="PROSITE" id="PS00764">
    <property type="entry name" value="ENDONUCLEASE_III_1"/>
    <property type="match status" value="1"/>
</dbReference>
<dbReference type="InterPro" id="IPR004035">
    <property type="entry name" value="Endouclease-III_FeS-bd_BS"/>
</dbReference>
<keyword evidence="13" id="KW-1185">Reference proteome</keyword>
<keyword evidence="12" id="KW-0540">Nuclease</keyword>